<dbReference type="GO" id="GO:0005770">
    <property type="term" value="C:late endosome"/>
    <property type="evidence" value="ECO:0007669"/>
    <property type="project" value="TreeGrafter"/>
</dbReference>
<dbReference type="PROSITE" id="PS50082">
    <property type="entry name" value="WD_REPEATS_2"/>
    <property type="match status" value="1"/>
</dbReference>
<organism evidence="6 7">
    <name type="scientific">Solanum commersonii</name>
    <name type="common">Commerson's wild potato</name>
    <name type="synonym">Commerson's nightshade</name>
    <dbReference type="NCBI Taxonomy" id="4109"/>
    <lineage>
        <taxon>Eukaryota</taxon>
        <taxon>Viridiplantae</taxon>
        <taxon>Streptophyta</taxon>
        <taxon>Embryophyta</taxon>
        <taxon>Tracheophyta</taxon>
        <taxon>Spermatophyta</taxon>
        <taxon>Magnoliopsida</taxon>
        <taxon>eudicotyledons</taxon>
        <taxon>Gunneridae</taxon>
        <taxon>Pentapetalae</taxon>
        <taxon>asterids</taxon>
        <taxon>lamiids</taxon>
        <taxon>Solanales</taxon>
        <taxon>Solanaceae</taxon>
        <taxon>Solanoideae</taxon>
        <taxon>Solaneae</taxon>
        <taxon>Solanum</taxon>
    </lineage>
</organism>
<dbReference type="InterPro" id="IPR001841">
    <property type="entry name" value="Znf_RING"/>
</dbReference>
<dbReference type="InterPro" id="IPR001680">
    <property type="entry name" value="WD40_rpt"/>
</dbReference>
<dbReference type="Pfam" id="PF23410">
    <property type="entry name" value="Beta-prop_VPS8"/>
    <property type="match status" value="1"/>
</dbReference>
<dbReference type="PROSITE" id="PS50089">
    <property type="entry name" value="ZF_RING_2"/>
    <property type="match status" value="1"/>
</dbReference>
<evidence type="ECO:0000256" key="2">
    <source>
        <dbReference type="PROSITE-ProRule" id="PRU00175"/>
    </source>
</evidence>
<dbReference type="InterPro" id="IPR015943">
    <property type="entry name" value="WD40/YVTN_repeat-like_dom_sf"/>
</dbReference>
<evidence type="ECO:0000313" key="7">
    <source>
        <dbReference type="Proteomes" id="UP000824120"/>
    </source>
</evidence>
<feature type="compositionally biased region" description="Basic and acidic residues" evidence="4">
    <location>
        <begin position="1910"/>
        <end position="1924"/>
    </location>
</feature>
<keyword evidence="3" id="KW-0853">WD repeat</keyword>
<keyword evidence="2" id="KW-0863">Zinc-finger</keyword>
<dbReference type="InterPro" id="IPR059070">
    <property type="entry name" value="TPR_VPS8_2"/>
</dbReference>
<evidence type="ECO:0000256" key="4">
    <source>
        <dbReference type="SAM" id="MobiDB-lite"/>
    </source>
</evidence>
<dbReference type="Pfam" id="PF12816">
    <property type="entry name" value="TPR_Vps8"/>
    <property type="match status" value="1"/>
</dbReference>
<dbReference type="OrthoDB" id="289913at2759"/>
<reference evidence="6 7" key="1">
    <citation type="submission" date="2020-09" db="EMBL/GenBank/DDBJ databases">
        <title>De no assembly of potato wild relative species, Solanum commersonii.</title>
        <authorList>
            <person name="Cho K."/>
        </authorList>
    </citation>
    <scope>NUCLEOTIDE SEQUENCE [LARGE SCALE GENOMIC DNA]</scope>
    <source>
        <strain evidence="6">LZ3.2</strain>
        <tissue evidence="6">Leaf</tissue>
    </source>
</reference>
<feature type="region of interest" description="Disordered" evidence="4">
    <location>
        <begin position="32"/>
        <end position="102"/>
    </location>
</feature>
<evidence type="ECO:0000313" key="6">
    <source>
        <dbReference type="EMBL" id="KAG5606832.1"/>
    </source>
</evidence>
<evidence type="ECO:0000256" key="1">
    <source>
        <dbReference type="ARBA" id="ARBA00009422"/>
    </source>
</evidence>
<dbReference type="InterPro" id="IPR045111">
    <property type="entry name" value="Vps41/Vps8"/>
</dbReference>
<evidence type="ECO:0000259" key="5">
    <source>
        <dbReference type="PROSITE" id="PS50089"/>
    </source>
</evidence>
<dbReference type="GO" id="GO:0006623">
    <property type="term" value="P:protein targeting to vacuole"/>
    <property type="evidence" value="ECO:0007669"/>
    <property type="project" value="InterPro"/>
</dbReference>
<dbReference type="GO" id="GO:0008270">
    <property type="term" value="F:zinc ion binding"/>
    <property type="evidence" value="ECO:0007669"/>
    <property type="project" value="UniProtKB-KW"/>
</dbReference>
<feature type="domain" description="RING-type" evidence="5">
    <location>
        <begin position="1756"/>
        <end position="1804"/>
    </location>
</feature>
<dbReference type="Proteomes" id="UP000824120">
    <property type="component" value="Chromosome 5"/>
</dbReference>
<dbReference type="InterPro" id="IPR025941">
    <property type="entry name" value="Vps8_central_dom"/>
</dbReference>
<gene>
    <name evidence="6" type="ORF">H5410_028324</name>
</gene>
<keyword evidence="2" id="KW-0862">Zinc</keyword>
<keyword evidence="7" id="KW-1185">Reference proteome</keyword>
<feature type="region of interest" description="Disordered" evidence="4">
    <location>
        <begin position="1"/>
        <end position="20"/>
    </location>
</feature>
<feature type="compositionally biased region" description="Acidic residues" evidence="4">
    <location>
        <begin position="1"/>
        <end position="19"/>
    </location>
</feature>
<dbReference type="EMBL" id="JACXVP010000005">
    <property type="protein sequence ID" value="KAG5606832.1"/>
    <property type="molecule type" value="Genomic_DNA"/>
</dbReference>
<feature type="repeat" description="WD" evidence="3">
    <location>
        <begin position="511"/>
        <end position="545"/>
    </location>
</feature>
<sequence length="1947" mass="217253">MELDLDSFLDSHADDDDDDHLLHHRTVDEILLNHSSSSSSSPSPPSSPSALHRRNDLDHRNRSAESSFQSLKPPLELHQTESRAESISRKQSSEFSSPPAGQSVLPPFFSGVIRSNSKPGDALAAAFAASRSIPAPRAAAIKSRKANSGVLQRALETDELVPINPPARTDADISDKNLDTFGRTVFLQEIGSETIDLEGNIKDQFQADQVQLSDTDNGSREVSTVDAGMDNMNVSDAADVSVVDDFSVKSNLNEALSYTGTQVESPSRIESDSVFHDSSGLDEIEDRQVQPLFGGEDNVVSADSSEEAGTKEILSSPVYETLSDEDLTKNDGAKLEHENVIPQSKEGEVSSNGDETNSLNDAASIIDELVLQKVSMRDSTNPQKNYHSALKTLELAEEAEKKQAFTAMHLEEGASAQPMRLDGVHRSSNVLGYFDVDDNNTITQTLLSQAFRREHGSSQVLAVHLKYIAVGMSKGSILVMPSRYSSSHHADNMDAKMLIFGLPGDKSHAPVTCLSFNQQGDMLFAGYGDGHYTVWDVQRASVLKVVTEHKAPVVHLLYLGQDSQVTRQFIVLSGDTKGVVNLDRFTVFPLFNRISLSKSQELLNESNSTTLCAVSLLSGESYGSAMVAASQEGGSPSLIEEGVVILGTHQYALVAKLSPTFKVYAKIPRPDGAREGSMPYAAWKCMESHISSVLVCMNFVCGYVAFELAKIVFVAAESISTETSEKVSLLAIAWDRRVQVAKLVKSELKVCWRWTTDSSAVGLAWLDEQILVILTATGQLCLFSKDGNLIHQRSFSMDGSCGEDLMSYHAYFSNVFGNPEKAHHNCLGVRGATLYILRPSQLVVSRLLSWKERIEVLHKAGDWTSALNMAMSLYDGQAHAVIDLPKNLDDVQKTLMPYLVQLLLSYVDEVFSYIAVTSGNQHGQPGQSNELKYDADFVNPDIKEQYTLVGGVSVEFCLHIKRLDVLFDEIFPKYVAVNHKDTFLELLEPYILKDMLGSLPPEIMQALVEHYSTKGWLQRVEQCVLHMDMLSLDFNQVVRLCREHRLHGALIYLFNKGLDDFRTPLEELFLILRDSKRESATALGYKMLVYLKYCFQGFAFPPGRGAFPSTRVPSLKRELVQFLLEEASSPNSSTAMCLPYSGPNPNFLSLLELDTEATLDVLRYAFVEGENESYSPASDPANSEMETAEVVFSTIEGINLVQKVVDVLAVILNLSYFQTGGTFNNKDEICTDIWPTRKDTEYILDFISFLIASEKAKVSKDTLRQIFECLTLGNKTYPNVSGRIVETFNRKQKQLTALLEVLPEEDWDADYLLNLCERAQLHQVCGLIHAITHQYLSALDSYMKAVDEPILAFIYVDDMLRQLRGKESDAFRSAIISRIPDLLKLNRLQYNSTMEGTFFLIVNHFGEESDYILSQLQSNPESLFLYLKTLIEVHSTGTLNFFSLRKDNASNFSSGRNKKHMSFEVYLEALSDLPKLLQNYPIHITDEMTELYIELLCRYERKSVLRFLETSESYRVERCLHLCQEYGVIDAAAFLFERVGDIASALLLVISSLNDKFILLDSAVESEHCGTALGHFKAILSKKEVTDIIEILRTCIGLCQRNSPRLDPDEAESLWFQLLDSFCEPLMDSHDHIIRYKEEECVQEGERACKIQWKVSKSHRNAHILRKLLSVFIKEIVEGMIGYVSLPRIILKLLSDNETQEFGDFKPTILGMLGTYDFERRILDTAKSLIEDDTYSSLSLLKRGASHGFAPRNLLCCICNCPLTKDFSASSIQIFTCGHATHQQCEPQESEASIRGNSTGCPICMPRKNSEKLRSKSMLVENVLVKSISKSHQTNGTTGLYPHENDGFDNSYGLQSVSRFDLLLNLQKTHQSMQIENIPQLRLAPPAVYHEKVKKRNVPSAGESSNGLAKPEKPSRSKHLRDVKLKGSSLRFPLKTNIFGKEKNIKL</sequence>
<dbReference type="PANTHER" id="PTHR12616:SF8">
    <property type="entry name" value="VACUOLAR PROTEIN SORTING-ASSOCIATED PROTEIN 8 HOMOLOG"/>
    <property type="match status" value="1"/>
</dbReference>
<evidence type="ECO:0000256" key="3">
    <source>
        <dbReference type="PROSITE-ProRule" id="PRU00221"/>
    </source>
</evidence>
<dbReference type="PANTHER" id="PTHR12616">
    <property type="entry name" value="VACUOLAR PROTEIN SORTING VPS41"/>
    <property type="match status" value="1"/>
</dbReference>
<dbReference type="Pfam" id="PF25066">
    <property type="entry name" value="TPR_VPS8_2"/>
    <property type="match status" value="1"/>
</dbReference>
<proteinExistence type="inferred from homology"/>
<protein>
    <recommendedName>
        <fullName evidence="5">RING-type domain-containing protein</fullName>
    </recommendedName>
</protein>
<feature type="region of interest" description="Disordered" evidence="4">
    <location>
        <begin position="1894"/>
        <end position="1924"/>
    </location>
</feature>
<keyword evidence="2" id="KW-0479">Metal-binding</keyword>
<dbReference type="Gene3D" id="2.130.10.10">
    <property type="entry name" value="YVTN repeat-like/Quinoprotein amine dehydrogenase"/>
    <property type="match status" value="1"/>
</dbReference>
<feature type="region of interest" description="Disordered" evidence="4">
    <location>
        <begin position="259"/>
        <end position="355"/>
    </location>
</feature>
<accession>A0A9J5Z4H2</accession>
<name>A0A9J5Z4H2_SOLCO</name>
<comment type="caution">
    <text evidence="6">The sequence shown here is derived from an EMBL/GenBank/DDBJ whole genome shotgun (WGS) entry which is preliminary data.</text>
</comment>
<feature type="compositionally biased region" description="Basic and acidic residues" evidence="4">
    <location>
        <begin position="326"/>
        <end position="339"/>
    </location>
</feature>
<dbReference type="GO" id="GO:0034058">
    <property type="term" value="P:endosomal vesicle fusion"/>
    <property type="evidence" value="ECO:0007669"/>
    <property type="project" value="TreeGrafter"/>
</dbReference>
<dbReference type="GO" id="GO:0030897">
    <property type="term" value="C:HOPS complex"/>
    <property type="evidence" value="ECO:0007669"/>
    <property type="project" value="TreeGrafter"/>
</dbReference>
<dbReference type="InterPro" id="IPR036322">
    <property type="entry name" value="WD40_repeat_dom_sf"/>
</dbReference>
<comment type="similarity">
    <text evidence="1">Belongs to the VPS8 family.</text>
</comment>
<feature type="compositionally biased region" description="Basic and acidic residues" evidence="4">
    <location>
        <begin position="78"/>
        <end position="92"/>
    </location>
</feature>
<dbReference type="Pfam" id="PF23556">
    <property type="entry name" value="TPR_Vps41"/>
    <property type="match status" value="1"/>
</dbReference>
<feature type="compositionally biased region" description="Basic and acidic residues" evidence="4">
    <location>
        <begin position="53"/>
        <end position="63"/>
    </location>
</feature>
<dbReference type="SUPFAM" id="SSF50978">
    <property type="entry name" value="WD40 repeat-like"/>
    <property type="match status" value="1"/>
</dbReference>